<feature type="binding site" evidence="4">
    <location>
        <position position="189"/>
    </location>
    <ligand>
        <name>NAD(+)</name>
        <dbReference type="ChEBI" id="CHEBI:57540"/>
    </ligand>
</feature>
<protein>
    <recommendedName>
        <fullName evidence="4">NAD-dependent protein deacetylase</fullName>
        <ecNumber evidence="4">2.3.1.286</ecNumber>
    </recommendedName>
    <alternativeName>
        <fullName evidence="4">Regulatory protein SIR2 homolog</fullName>
    </alternativeName>
</protein>
<dbReference type="RefSeq" id="WP_094765248.1">
    <property type="nucleotide sequence ID" value="NZ_FUKQ01000044.1"/>
</dbReference>
<comment type="catalytic activity">
    <reaction evidence="4">
        <text>N(6)-acetyl-L-lysyl-[protein] + NAD(+) + H2O = 2''-O-acetyl-ADP-D-ribose + nicotinamide + L-lysyl-[protein]</text>
        <dbReference type="Rhea" id="RHEA:43636"/>
        <dbReference type="Rhea" id="RHEA-COMP:9752"/>
        <dbReference type="Rhea" id="RHEA-COMP:10731"/>
        <dbReference type="ChEBI" id="CHEBI:15377"/>
        <dbReference type="ChEBI" id="CHEBI:17154"/>
        <dbReference type="ChEBI" id="CHEBI:29969"/>
        <dbReference type="ChEBI" id="CHEBI:57540"/>
        <dbReference type="ChEBI" id="CHEBI:61930"/>
        <dbReference type="ChEBI" id="CHEBI:83767"/>
        <dbReference type="EC" id="2.3.1.286"/>
    </reaction>
</comment>
<feature type="binding site" evidence="4">
    <location>
        <position position="24"/>
    </location>
    <ligand>
        <name>NAD(+)</name>
        <dbReference type="ChEBI" id="CHEBI:57540"/>
    </ligand>
</feature>
<accession>A0A1R4K404</accession>
<dbReference type="InterPro" id="IPR026590">
    <property type="entry name" value="Ssirtuin_cat_dom"/>
</dbReference>
<dbReference type="OrthoDB" id="9800582at2"/>
<dbReference type="PANTHER" id="PTHR11085:SF4">
    <property type="entry name" value="NAD-DEPENDENT PROTEIN DEACYLASE"/>
    <property type="match status" value="1"/>
</dbReference>
<organism evidence="8 9">
    <name type="scientific">Luteococcus japonicus LSP_Lj1</name>
    <dbReference type="NCBI Taxonomy" id="1255658"/>
    <lineage>
        <taxon>Bacteria</taxon>
        <taxon>Bacillati</taxon>
        <taxon>Actinomycetota</taxon>
        <taxon>Actinomycetes</taxon>
        <taxon>Propionibacteriales</taxon>
        <taxon>Propionibacteriaceae</taxon>
        <taxon>Luteococcus</taxon>
    </lineage>
</organism>
<dbReference type="Proteomes" id="UP000188342">
    <property type="component" value="Unassembled WGS sequence"/>
</dbReference>
<dbReference type="InterPro" id="IPR026591">
    <property type="entry name" value="Sirtuin_cat_small_dom_sf"/>
</dbReference>
<dbReference type="PANTHER" id="PTHR11085">
    <property type="entry name" value="NAD-DEPENDENT PROTEIN DEACYLASE SIRTUIN-5, MITOCHONDRIAL-RELATED"/>
    <property type="match status" value="1"/>
</dbReference>
<dbReference type="Pfam" id="PF02146">
    <property type="entry name" value="SIR2"/>
    <property type="match status" value="1"/>
</dbReference>
<name>A0A1R4K404_9ACTN</name>
<dbReference type="InterPro" id="IPR000679">
    <property type="entry name" value="Znf_GATA"/>
</dbReference>
<dbReference type="SUPFAM" id="SSF52467">
    <property type="entry name" value="DHS-like NAD/FAD-binding domain"/>
    <property type="match status" value="1"/>
</dbReference>
<evidence type="ECO:0000256" key="5">
    <source>
        <dbReference type="PROSITE-ProRule" id="PRU00236"/>
    </source>
</evidence>
<evidence type="ECO:0000256" key="3">
    <source>
        <dbReference type="ARBA" id="ARBA00023027"/>
    </source>
</evidence>
<feature type="binding site" evidence="4">
    <location>
        <position position="31"/>
    </location>
    <ligand>
        <name>NAD(+)</name>
        <dbReference type="ChEBI" id="CHEBI:57540"/>
    </ligand>
</feature>
<feature type="domain" description="Deacetylase sirtuin-type" evidence="7">
    <location>
        <begin position="1"/>
        <end position="244"/>
    </location>
</feature>
<evidence type="ECO:0000313" key="8">
    <source>
        <dbReference type="EMBL" id="SJN38922.1"/>
    </source>
</evidence>
<dbReference type="GO" id="GO:0005737">
    <property type="term" value="C:cytoplasm"/>
    <property type="evidence" value="ECO:0007669"/>
    <property type="project" value="UniProtKB-SubCell"/>
</dbReference>
<dbReference type="GO" id="GO:0070403">
    <property type="term" value="F:NAD+ binding"/>
    <property type="evidence" value="ECO:0007669"/>
    <property type="project" value="UniProtKB-UniRule"/>
</dbReference>
<comment type="function">
    <text evidence="4">NAD-dependent protein deacetylase which modulates the activities of several enzymes which are inactive in their acetylated form.</text>
</comment>
<sequence>MDELAEVLAGTASTVFFGGAGISTESGIPDFRSSAGLYVSATPDAPPPEYLLSHSCLVQDPEAFFDFHRTSLLHPEARPNRAHTALARLEEAGKLAAVITQNIDGLHQAAGSRRVLELHGSAHRNHCVDCGAPQDMAWMVTSTGVPACPACGGMVRPDVVLYEEALDSRVMDEAIEAILGCDVIIVGGTSLNVHPAAGLLRFFRGRQLVLVNRDATPYDDQATLVIHDSLGEVLGSAVDAVLPS</sequence>
<dbReference type="HAMAP" id="MF_01968">
    <property type="entry name" value="Sirtuin_ClassU"/>
    <property type="match status" value="1"/>
</dbReference>
<dbReference type="EMBL" id="FUKQ01000044">
    <property type="protein sequence ID" value="SJN38922.1"/>
    <property type="molecule type" value="Genomic_DNA"/>
</dbReference>
<keyword evidence="1 4" id="KW-0963">Cytoplasm</keyword>
<feature type="binding site" evidence="4">
    <location>
        <position position="103"/>
    </location>
    <ligand>
        <name>nicotinamide</name>
        <dbReference type="ChEBI" id="CHEBI:17154"/>
    </ligand>
</feature>
<dbReference type="PROSITE" id="PS50114">
    <property type="entry name" value="GATA_ZN_FINGER_2"/>
    <property type="match status" value="1"/>
</dbReference>
<feature type="active site" description="Proton acceptor" evidence="4 5">
    <location>
        <position position="119"/>
    </location>
</feature>
<keyword evidence="9" id="KW-1185">Reference proteome</keyword>
<keyword evidence="2 4" id="KW-0808">Transferase</keyword>
<proteinExistence type="inferred from homology"/>
<evidence type="ECO:0000256" key="4">
    <source>
        <dbReference type="HAMAP-Rule" id="MF_01968"/>
    </source>
</evidence>
<comment type="caution">
    <text evidence="4">Lacks conserved residue(s) required for the propagation of feature annotation.</text>
</comment>
<feature type="binding site" evidence="4">
    <location>
        <position position="101"/>
    </location>
    <ligand>
        <name>NAD(+)</name>
        <dbReference type="ChEBI" id="CHEBI:57540"/>
    </ligand>
</feature>
<feature type="binding site" evidence="4 5">
    <location>
        <position position="127"/>
    </location>
    <ligand>
        <name>Zn(2+)</name>
        <dbReference type="ChEBI" id="CHEBI:29105"/>
    </ligand>
</feature>
<feature type="binding site" evidence="4">
    <location>
        <position position="212"/>
    </location>
    <ligand>
        <name>NAD(+)</name>
        <dbReference type="ChEBI" id="CHEBI:57540"/>
    </ligand>
</feature>
<feature type="binding site" evidence="4">
    <location>
        <position position="104"/>
    </location>
    <ligand>
        <name>NAD(+)</name>
        <dbReference type="ChEBI" id="CHEBI:57540"/>
    </ligand>
</feature>
<dbReference type="GO" id="GO:0006355">
    <property type="term" value="P:regulation of DNA-templated transcription"/>
    <property type="evidence" value="ECO:0007669"/>
    <property type="project" value="InterPro"/>
</dbReference>
<dbReference type="GO" id="GO:0008270">
    <property type="term" value="F:zinc ion binding"/>
    <property type="evidence" value="ECO:0007669"/>
    <property type="project" value="UniProtKB-UniRule"/>
</dbReference>
<dbReference type="InterPro" id="IPR050134">
    <property type="entry name" value="NAD-dep_sirtuin_deacylases"/>
</dbReference>
<evidence type="ECO:0000256" key="1">
    <source>
        <dbReference type="ARBA" id="ARBA00022490"/>
    </source>
</evidence>
<dbReference type="PROSITE" id="PS50305">
    <property type="entry name" value="SIRTUIN"/>
    <property type="match status" value="1"/>
</dbReference>
<feature type="binding site" evidence="4">
    <location>
        <position position="190"/>
    </location>
    <ligand>
        <name>NAD(+)</name>
        <dbReference type="ChEBI" id="CHEBI:57540"/>
    </ligand>
</feature>
<dbReference type="STRING" id="1255658.FM114_11230"/>
<dbReference type="AlphaFoldDB" id="A0A1R4K404"/>
<dbReference type="InterPro" id="IPR003000">
    <property type="entry name" value="Sirtuin"/>
</dbReference>
<dbReference type="InterPro" id="IPR029035">
    <property type="entry name" value="DHS-like_NAD/FAD-binding_dom"/>
</dbReference>
<feature type="binding site" evidence="4">
    <location>
        <position position="31"/>
    </location>
    <ligand>
        <name>nicotinamide</name>
        <dbReference type="ChEBI" id="CHEBI:17154"/>
    </ligand>
</feature>
<keyword evidence="4 5" id="KW-0479">Metal-binding</keyword>
<comment type="similarity">
    <text evidence="4">Belongs to the sirtuin family. Class U subfamily.</text>
</comment>
<feature type="binding site" evidence="4">
    <location>
        <position position="20"/>
    </location>
    <ligand>
        <name>NAD(+)</name>
        <dbReference type="ChEBI" id="CHEBI:57540"/>
    </ligand>
</feature>
<dbReference type="CDD" id="cd01407">
    <property type="entry name" value="SIR2-fam"/>
    <property type="match status" value="1"/>
</dbReference>
<dbReference type="Gene3D" id="3.30.1600.10">
    <property type="entry name" value="SIR2/SIRT2 'Small Domain"/>
    <property type="match status" value="1"/>
</dbReference>
<keyword evidence="3 4" id="KW-0520">NAD</keyword>
<reference evidence="8 9" key="1">
    <citation type="submission" date="2017-02" db="EMBL/GenBank/DDBJ databases">
        <authorList>
            <person name="Peterson S.W."/>
        </authorList>
    </citation>
    <scope>NUCLEOTIDE SEQUENCE [LARGE SCALE GENOMIC DNA]</scope>
    <source>
        <strain evidence="8 9">LSP_Lj1</strain>
    </source>
</reference>
<gene>
    <name evidence="4" type="primary">cobB</name>
    <name evidence="8" type="ORF">FM114_11230</name>
</gene>
<dbReference type="GO" id="GO:0017136">
    <property type="term" value="F:histone deacetylase activity, NAD-dependent"/>
    <property type="evidence" value="ECO:0007669"/>
    <property type="project" value="TreeGrafter"/>
</dbReference>
<evidence type="ECO:0000256" key="2">
    <source>
        <dbReference type="ARBA" id="ARBA00022679"/>
    </source>
</evidence>
<evidence type="ECO:0000259" key="7">
    <source>
        <dbReference type="PROSITE" id="PS50305"/>
    </source>
</evidence>
<feature type="binding site" evidence="4">
    <location>
        <position position="103"/>
    </location>
    <ligand>
        <name>NAD(+)</name>
        <dbReference type="ChEBI" id="CHEBI:57540"/>
    </ligand>
</feature>
<feature type="domain" description="GATA-type" evidence="6">
    <location>
        <begin position="127"/>
        <end position="152"/>
    </location>
</feature>
<evidence type="ECO:0000313" key="9">
    <source>
        <dbReference type="Proteomes" id="UP000188342"/>
    </source>
</evidence>
<feature type="binding site" evidence="4 5">
    <location>
        <position position="148"/>
    </location>
    <ligand>
        <name>Zn(2+)</name>
        <dbReference type="ChEBI" id="CHEBI:29105"/>
    </ligand>
</feature>
<keyword evidence="4 5" id="KW-0862">Zinc</keyword>
<dbReference type="NCBIfam" id="NF001752">
    <property type="entry name" value="PRK00481.1-1"/>
    <property type="match status" value="1"/>
</dbReference>
<feature type="binding site" evidence="4 5">
    <location>
        <position position="130"/>
    </location>
    <ligand>
        <name>Zn(2+)</name>
        <dbReference type="ChEBI" id="CHEBI:29105"/>
    </ligand>
</feature>
<feature type="binding site" evidence="4">
    <location>
        <position position="119"/>
    </location>
    <ligand>
        <name>NAD(+)</name>
        <dbReference type="ChEBI" id="CHEBI:57540"/>
    </ligand>
</feature>
<comment type="subcellular location">
    <subcellularLocation>
        <location evidence="4">Cytoplasm</location>
    </subcellularLocation>
</comment>
<evidence type="ECO:0000259" key="6">
    <source>
        <dbReference type="PROSITE" id="PS50114"/>
    </source>
</evidence>
<feature type="binding site" evidence="4">
    <location>
        <position position="104"/>
    </location>
    <ligand>
        <name>nicotinamide</name>
        <dbReference type="ChEBI" id="CHEBI:17154"/>
    </ligand>
</feature>
<dbReference type="Gene3D" id="3.40.50.1220">
    <property type="entry name" value="TPP-binding domain"/>
    <property type="match status" value="1"/>
</dbReference>
<comment type="cofactor">
    <cofactor evidence="4">
        <name>Zn(2+)</name>
        <dbReference type="ChEBI" id="CHEBI:29105"/>
    </cofactor>
    <text evidence="4">Binds 1 zinc ion per subunit.</text>
</comment>
<dbReference type="EC" id="2.3.1.286" evidence="4"/>
<feature type="binding site" evidence="4 5">
    <location>
        <position position="151"/>
    </location>
    <ligand>
        <name>Zn(2+)</name>
        <dbReference type="ChEBI" id="CHEBI:29105"/>
    </ligand>
</feature>
<feature type="binding site" evidence="4">
    <location>
        <position position="32"/>
    </location>
    <ligand>
        <name>NAD(+)</name>
        <dbReference type="ChEBI" id="CHEBI:57540"/>
    </ligand>
</feature>
<dbReference type="GO" id="GO:0043565">
    <property type="term" value="F:sequence-specific DNA binding"/>
    <property type="evidence" value="ECO:0007669"/>
    <property type="project" value="InterPro"/>
</dbReference>
<dbReference type="InterPro" id="IPR028628">
    <property type="entry name" value="Sirtuin_class_U"/>
</dbReference>